<keyword evidence="6" id="KW-0964">Secreted</keyword>
<evidence type="ECO:0000313" key="13">
    <source>
        <dbReference type="Proteomes" id="UP000504607"/>
    </source>
</evidence>
<dbReference type="EC" id="3.2.1.23" evidence="4"/>
<proteinExistence type="inferred from homology"/>
<dbReference type="Pfam" id="PF17834">
    <property type="entry name" value="GHD"/>
    <property type="match status" value="1"/>
</dbReference>
<dbReference type="PRINTS" id="PR00742">
    <property type="entry name" value="GLHYDRLASE35"/>
</dbReference>
<dbReference type="RefSeq" id="XP_019702722.1">
    <property type="nucleotide sequence ID" value="XM_019847163.1"/>
</dbReference>
<protein>
    <recommendedName>
        <fullName evidence="4">beta-galactosidase</fullName>
        <ecNumber evidence="4">3.2.1.23</ecNumber>
    </recommendedName>
</protein>
<organism evidence="13 14">
    <name type="scientific">Elaeis guineensis var. tenera</name>
    <name type="common">Oil palm</name>
    <dbReference type="NCBI Taxonomy" id="51953"/>
    <lineage>
        <taxon>Eukaryota</taxon>
        <taxon>Viridiplantae</taxon>
        <taxon>Streptophyta</taxon>
        <taxon>Embryophyta</taxon>
        <taxon>Tracheophyta</taxon>
        <taxon>Spermatophyta</taxon>
        <taxon>Magnoliopsida</taxon>
        <taxon>Liliopsida</taxon>
        <taxon>Arecaceae</taxon>
        <taxon>Arecoideae</taxon>
        <taxon>Cocoseae</taxon>
        <taxon>Elaeidinae</taxon>
        <taxon>Elaeis</taxon>
    </lineage>
</organism>
<dbReference type="FunFam" id="2.60.120.260:FF:000142">
    <property type="entry name" value="Beta-galactosidase"/>
    <property type="match status" value="1"/>
</dbReference>
<keyword evidence="5" id="KW-0052">Apoplast</keyword>
<dbReference type="Proteomes" id="UP000504607">
    <property type="component" value="Unplaced"/>
</dbReference>
<comment type="subcellular location">
    <subcellularLocation>
        <location evidence="2">Secreted</location>
        <location evidence="2">Extracellular space</location>
        <location evidence="2">Apoplast</location>
    </subcellularLocation>
</comment>
<dbReference type="AlphaFoldDB" id="A0A6J0PBT1"/>
<dbReference type="InterPro" id="IPR008979">
    <property type="entry name" value="Galactose-bd-like_sf"/>
</dbReference>
<dbReference type="Pfam" id="PF01301">
    <property type="entry name" value="Glyco_hydro_35"/>
    <property type="match status" value="1"/>
</dbReference>
<dbReference type="SUPFAM" id="SSF49785">
    <property type="entry name" value="Galactose-binding domain-like"/>
    <property type="match status" value="1"/>
</dbReference>
<feature type="domain" description="Glycoside hydrolase 35 catalytic" evidence="10">
    <location>
        <begin position="1"/>
        <end position="282"/>
    </location>
</feature>
<dbReference type="PROSITE" id="PS01182">
    <property type="entry name" value="GLYCOSYL_HYDROL_F35"/>
    <property type="match status" value="1"/>
</dbReference>
<keyword evidence="8" id="KW-0378">Hydrolase</keyword>
<dbReference type="InParanoid" id="A0A6J0PBT1"/>
<dbReference type="InterPro" id="IPR048913">
    <property type="entry name" value="BetaGal_gal-bd"/>
</dbReference>
<dbReference type="InterPro" id="IPR041392">
    <property type="entry name" value="GHD"/>
</dbReference>
<sequence>MWPDLLRKAKEGGLDTIETYIFWNGHEPRRREYYFEGNYDVIRFFKEIQNAGLYAILRIGPYVCAEWDYGGVPAWLRKIPGMEFRTNNQQWKDEMANFTTLIVDMIKKERLFAPQGGPIILAQIENEYGNIMGPFGDAGKEYIKWCAKFAESLNVGLPWIMCQQSDAPQPMINTCNGYYCDNFTPNNPNSPKFWTENWLGWFKAWGKPDPHRPAEDLAFAVARFYQSKGTLQNYYMYHGGTNFGRTPGGPYITTSYDYDAPLDEYGNIKQPKWGHLKELHAALKLMEKSLTYGEVNNTDFGNGAAATKFSYNATVSGCFLSNANQSSDATLEYQGTKYFLPAWSVSILPDCKQEVYNTARVTTQTSIMVKKPNKADDEASDLKWSWRPETLGSSVRGLGGNFTENKLLEQITTAVDESDYLWYMTSVDITHKQEMTLRVNTTGHVLHAFVNGQLVGSQYVGVASPLSIQDLELEFFSTTGATSMLGWIQALNFGGAVNNLRCLQYNNSEILAEDA</sequence>
<evidence type="ECO:0000256" key="6">
    <source>
        <dbReference type="ARBA" id="ARBA00022525"/>
    </source>
</evidence>
<dbReference type="GO" id="GO:0048046">
    <property type="term" value="C:apoplast"/>
    <property type="evidence" value="ECO:0007669"/>
    <property type="project" value="UniProtKB-SubCell"/>
</dbReference>
<name>A0A6J0PBT1_ELAGV</name>
<dbReference type="InterPro" id="IPR031330">
    <property type="entry name" value="Gly_Hdrlase_35_cat"/>
</dbReference>
<reference evidence="14" key="1">
    <citation type="submission" date="2025-08" db="UniProtKB">
        <authorList>
            <consortium name="RefSeq"/>
        </authorList>
    </citation>
    <scope>IDENTIFICATION</scope>
</reference>
<keyword evidence="13" id="KW-1185">Reference proteome</keyword>
<keyword evidence="9" id="KW-0326">Glycosidase</keyword>
<evidence type="ECO:0000256" key="9">
    <source>
        <dbReference type="ARBA" id="ARBA00023295"/>
    </source>
</evidence>
<dbReference type="OrthoDB" id="724889at2759"/>
<dbReference type="SUPFAM" id="SSF51445">
    <property type="entry name" value="(Trans)glycosidases"/>
    <property type="match status" value="1"/>
</dbReference>
<evidence type="ECO:0000256" key="2">
    <source>
        <dbReference type="ARBA" id="ARBA00004271"/>
    </source>
</evidence>
<evidence type="ECO:0000256" key="7">
    <source>
        <dbReference type="ARBA" id="ARBA00022729"/>
    </source>
</evidence>
<evidence type="ECO:0000313" key="14">
    <source>
        <dbReference type="RefSeq" id="XP_019702722.1"/>
    </source>
</evidence>
<dbReference type="Pfam" id="PF21467">
    <property type="entry name" value="BetaGal_gal-bd"/>
    <property type="match status" value="1"/>
</dbReference>
<dbReference type="GO" id="GO:0004565">
    <property type="term" value="F:beta-galactosidase activity"/>
    <property type="evidence" value="ECO:0007669"/>
    <property type="project" value="UniProtKB-EC"/>
</dbReference>
<dbReference type="FunFam" id="3.20.20.80:FF:000006">
    <property type="entry name" value="Beta-galactosidase"/>
    <property type="match status" value="1"/>
</dbReference>
<dbReference type="InterPro" id="IPR019801">
    <property type="entry name" value="Glyco_hydro_35_CS"/>
</dbReference>
<gene>
    <name evidence="14" type="primary">LOC105034977</name>
</gene>
<dbReference type="InterPro" id="IPR017853">
    <property type="entry name" value="GH"/>
</dbReference>
<feature type="domain" description="Beta-galactosidase beta-sandwich" evidence="11">
    <location>
        <begin position="306"/>
        <end position="361"/>
    </location>
</feature>
<evidence type="ECO:0000256" key="5">
    <source>
        <dbReference type="ARBA" id="ARBA00022523"/>
    </source>
</evidence>
<feature type="domain" description="Beta-galactosidase galactose-binding" evidence="12">
    <location>
        <begin position="420"/>
        <end position="459"/>
    </location>
</feature>
<dbReference type="GO" id="GO:0005975">
    <property type="term" value="P:carbohydrate metabolic process"/>
    <property type="evidence" value="ECO:0007669"/>
    <property type="project" value="InterPro"/>
</dbReference>
<dbReference type="InterPro" id="IPR001944">
    <property type="entry name" value="Glycoside_Hdrlase_35"/>
</dbReference>
<dbReference type="PANTHER" id="PTHR23421">
    <property type="entry name" value="BETA-GALACTOSIDASE RELATED"/>
    <property type="match status" value="1"/>
</dbReference>
<keyword evidence="7" id="KW-0732">Signal</keyword>
<evidence type="ECO:0000259" key="12">
    <source>
        <dbReference type="Pfam" id="PF21467"/>
    </source>
</evidence>
<evidence type="ECO:0000256" key="8">
    <source>
        <dbReference type="ARBA" id="ARBA00022801"/>
    </source>
</evidence>
<comment type="catalytic activity">
    <reaction evidence="1">
        <text>Hydrolysis of terminal non-reducing beta-D-galactose residues in beta-D-galactosides.</text>
        <dbReference type="EC" id="3.2.1.23"/>
    </reaction>
</comment>
<evidence type="ECO:0000259" key="11">
    <source>
        <dbReference type="Pfam" id="PF17834"/>
    </source>
</evidence>
<evidence type="ECO:0000256" key="4">
    <source>
        <dbReference type="ARBA" id="ARBA00012756"/>
    </source>
</evidence>
<evidence type="ECO:0000259" key="10">
    <source>
        <dbReference type="Pfam" id="PF01301"/>
    </source>
</evidence>
<comment type="similarity">
    <text evidence="3">Belongs to the glycosyl hydrolase 35 family.</text>
</comment>
<accession>A0A6J0PBT1</accession>
<evidence type="ECO:0000256" key="3">
    <source>
        <dbReference type="ARBA" id="ARBA00009809"/>
    </source>
</evidence>
<evidence type="ECO:0000256" key="1">
    <source>
        <dbReference type="ARBA" id="ARBA00001412"/>
    </source>
</evidence>
<dbReference type="Gene3D" id="3.20.20.80">
    <property type="entry name" value="Glycosidases"/>
    <property type="match status" value="1"/>
</dbReference>